<reference evidence="2" key="1">
    <citation type="journal article" date="2021" name="Sci. Adv.">
        <title>The American lobster genome reveals insights on longevity, neural, and immune adaptations.</title>
        <authorList>
            <person name="Polinski J.M."/>
            <person name="Zimin A.V."/>
            <person name="Clark K.F."/>
            <person name="Kohn A.B."/>
            <person name="Sadowski N."/>
            <person name="Timp W."/>
            <person name="Ptitsyn A."/>
            <person name="Khanna P."/>
            <person name="Romanova D.Y."/>
            <person name="Williams P."/>
            <person name="Greenwood S.J."/>
            <person name="Moroz L.L."/>
            <person name="Walt D.R."/>
            <person name="Bodnar A.G."/>
        </authorList>
    </citation>
    <scope>NUCLEOTIDE SEQUENCE</scope>
    <source>
        <strain evidence="2">GMGI-L3</strain>
    </source>
</reference>
<dbReference type="Pfam" id="PF03184">
    <property type="entry name" value="DDE_1"/>
    <property type="match status" value="1"/>
</dbReference>
<accession>A0A8J5N749</accession>
<name>A0A8J5N749_HOMAM</name>
<comment type="caution">
    <text evidence="2">The sequence shown here is derived from an EMBL/GenBank/DDBJ whole genome shotgun (WGS) entry which is preliminary data.</text>
</comment>
<dbReference type="InterPro" id="IPR004875">
    <property type="entry name" value="DDE_SF_endonuclease_dom"/>
</dbReference>
<dbReference type="AlphaFoldDB" id="A0A8J5N749"/>
<feature type="domain" description="DDE-1" evidence="1">
    <location>
        <begin position="79"/>
        <end position="216"/>
    </location>
</feature>
<dbReference type="EMBL" id="JAHLQT010008733">
    <property type="protein sequence ID" value="KAG7173858.1"/>
    <property type="molecule type" value="Genomic_DNA"/>
</dbReference>
<proteinExistence type="predicted"/>
<sequence length="222" mass="25536">VSRRHKYNIAFKLEVVRYAKEHGNRATERNFGPPPTEMMISHTSKMARLRRKLENMDIRPKKLGFGSDDKDDHFGSKKVCSTHRDGTKLPPLLIFKRKTLPKERQPNGIHVIVQPKGWMDGEGVKVWLDKVWSKRPGGLLRKNSLLVWDQFSAHRTENTKRLAKGLNTQLAVIPGGPTSQLQPLDVGINKPFKNNMREQRNKWMTEGNMTPTARMKRPSIPE</sequence>
<gene>
    <name evidence="2" type="primary">Pogo-L79</name>
    <name evidence="2" type="ORF">Hamer_G018136</name>
</gene>
<dbReference type="Proteomes" id="UP000747542">
    <property type="component" value="Unassembled WGS sequence"/>
</dbReference>
<evidence type="ECO:0000313" key="3">
    <source>
        <dbReference type="Proteomes" id="UP000747542"/>
    </source>
</evidence>
<feature type="non-terminal residue" evidence="2">
    <location>
        <position position="1"/>
    </location>
</feature>
<protein>
    <submittedName>
        <fullName evidence="2">Pogo transposable element-like 79</fullName>
    </submittedName>
</protein>
<organism evidence="2 3">
    <name type="scientific">Homarus americanus</name>
    <name type="common">American lobster</name>
    <dbReference type="NCBI Taxonomy" id="6706"/>
    <lineage>
        <taxon>Eukaryota</taxon>
        <taxon>Metazoa</taxon>
        <taxon>Ecdysozoa</taxon>
        <taxon>Arthropoda</taxon>
        <taxon>Crustacea</taxon>
        <taxon>Multicrustacea</taxon>
        <taxon>Malacostraca</taxon>
        <taxon>Eumalacostraca</taxon>
        <taxon>Eucarida</taxon>
        <taxon>Decapoda</taxon>
        <taxon>Pleocyemata</taxon>
        <taxon>Astacidea</taxon>
        <taxon>Nephropoidea</taxon>
        <taxon>Nephropidae</taxon>
        <taxon>Homarus</taxon>
    </lineage>
</organism>
<evidence type="ECO:0000313" key="2">
    <source>
        <dbReference type="EMBL" id="KAG7173858.1"/>
    </source>
</evidence>
<keyword evidence="3" id="KW-1185">Reference proteome</keyword>
<feature type="non-terminal residue" evidence="2">
    <location>
        <position position="222"/>
    </location>
</feature>
<dbReference type="GO" id="GO:0003676">
    <property type="term" value="F:nucleic acid binding"/>
    <property type="evidence" value="ECO:0007669"/>
    <property type="project" value="InterPro"/>
</dbReference>
<evidence type="ECO:0000259" key="1">
    <source>
        <dbReference type="Pfam" id="PF03184"/>
    </source>
</evidence>